<accession>A0A6J6PTN8</accession>
<proteinExistence type="predicted"/>
<evidence type="ECO:0000313" key="2">
    <source>
        <dbReference type="EMBL" id="CAB4699948.1"/>
    </source>
</evidence>
<dbReference type="AlphaFoldDB" id="A0A6J6PTN8"/>
<dbReference type="Gene3D" id="3.30.70.100">
    <property type="match status" value="1"/>
</dbReference>
<dbReference type="Pfam" id="PF04940">
    <property type="entry name" value="BLUF"/>
    <property type="match status" value="1"/>
</dbReference>
<organism evidence="2">
    <name type="scientific">freshwater metagenome</name>
    <dbReference type="NCBI Taxonomy" id="449393"/>
    <lineage>
        <taxon>unclassified sequences</taxon>
        <taxon>metagenomes</taxon>
        <taxon>ecological metagenomes</taxon>
    </lineage>
</organism>
<name>A0A6J6PTN8_9ZZZZ</name>
<gene>
    <name evidence="2" type="ORF">UFOPK2579_00889</name>
</gene>
<dbReference type="GO" id="GO:0071949">
    <property type="term" value="F:FAD binding"/>
    <property type="evidence" value="ECO:0007669"/>
    <property type="project" value="InterPro"/>
</dbReference>
<protein>
    <submittedName>
        <fullName evidence="2">Unannotated protein</fullName>
    </submittedName>
</protein>
<dbReference type="GO" id="GO:0009882">
    <property type="term" value="F:blue light photoreceptor activity"/>
    <property type="evidence" value="ECO:0007669"/>
    <property type="project" value="InterPro"/>
</dbReference>
<dbReference type="SMART" id="SM01034">
    <property type="entry name" value="BLUF"/>
    <property type="match status" value="1"/>
</dbReference>
<feature type="domain" description="BLUF" evidence="1">
    <location>
        <begin position="3"/>
        <end position="94"/>
    </location>
</feature>
<dbReference type="PROSITE" id="PS50925">
    <property type="entry name" value="BLUF"/>
    <property type="match status" value="1"/>
</dbReference>
<dbReference type="SUPFAM" id="SSF54975">
    <property type="entry name" value="Acylphosphatase/BLUF domain-like"/>
    <property type="match status" value="1"/>
</dbReference>
<evidence type="ECO:0000259" key="1">
    <source>
        <dbReference type="PROSITE" id="PS50925"/>
    </source>
</evidence>
<dbReference type="InterPro" id="IPR036046">
    <property type="entry name" value="Acylphosphatase-like_dom_sf"/>
</dbReference>
<sequence length="138" mass="15449">MSVLSLTYVSSATALFTEADLVEMLVSIRPRNEAAGVSGMLLYRDGNIIQTLEGPQAAVQSTFDAIRRDTRHSGLLVLLERPIAERAFPQWSMGFRAVSDQEISEIEGYDRFLERNDAAPASADPARQLLHLFRQHMR</sequence>
<dbReference type="InterPro" id="IPR007024">
    <property type="entry name" value="BLUF_domain"/>
</dbReference>
<dbReference type="EMBL" id="CAEZXR010000084">
    <property type="protein sequence ID" value="CAB4699948.1"/>
    <property type="molecule type" value="Genomic_DNA"/>
</dbReference>
<reference evidence="2" key="1">
    <citation type="submission" date="2020-05" db="EMBL/GenBank/DDBJ databases">
        <authorList>
            <person name="Chiriac C."/>
            <person name="Salcher M."/>
            <person name="Ghai R."/>
            <person name="Kavagutti S V."/>
        </authorList>
    </citation>
    <scope>NUCLEOTIDE SEQUENCE</scope>
</reference>